<protein>
    <submittedName>
        <fullName evidence="1">Uncharacterized protein</fullName>
    </submittedName>
</protein>
<dbReference type="EMBL" id="GGEC01074406">
    <property type="protein sequence ID" value="MBX54890.1"/>
    <property type="molecule type" value="Transcribed_RNA"/>
</dbReference>
<proteinExistence type="predicted"/>
<accession>A0A2P2PJF0</accession>
<sequence>MGIECCCSISLIQPQEESMNNVALSCYVLFCRISFTIINPVEMLCKLACYVPFSLHR</sequence>
<evidence type="ECO:0000313" key="1">
    <source>
        <dbReference type="EMBL" id="MBX54890.1"/>
    </source>
</evidence>
<organism evidence="1">
    <name type="scientific">Rhizophora mucronata</name>
    <name type="common">Asiatic mangrove</name>
    <dbReference type="NCBI Taxonomy" id="61149"/>
    <lineage>
        <taxon>Eukaryota</taxon>
        <taxon>Viridiplantae</taxon>
        <taxon>Streptophyta</taxon>
        <taxon>Embryophyta</taxon>
        <taxon>Tracheophyta</taxon>
        <taxon>Spermatophyta</taxon>
        <taxon>Magnoliopsida</taxon>
        <taxon>eudicotyledons</taxon>
        <taxon>Gunneridae</taxon>
        <taxon>Pentapetalae</taxon>
        <taxon>rosids</taxon>
        <taxon>fabids</taxon>
        <taxon>Malpighiales</taxon>
        <taxon>Rhizophoraceae</taxon>
        <taxon>Rhizophora</taxon>
    </lineage>
</organism>
<dbReference type="AlphaFoldDB" id="A0A2P2PJF0"/>
<name>A0A2P2PJF0_RHIMU</name>
<reference evidence="1" key="1">
    <citation type="submission" date="2018-02" db="EMBL/GenBank/DDBJ databases">
        <title>Rhizophora mucronata_Transcriptome.</title>
        <authorList>
            <person name="Meera S.P."/>
            <person name="Sreeshan A."/>
            <person name="Augustine A."/>
        </authorList>
    </citation>
    <scope>NUCLEOTIDE SEQUENCE</scope>
    <source>
        <tissue evidence="1">Leaf</tissue>
    </source>
</reference>